<feature type="transmembrane region" description="Helical" evidence="1">
    <location>
        <begin position="130"/>
        <end position="151"/>
    </location>
</feature>
<accession>A0A5B9VVV7</accession>
<organism evidence="2 3">
    <name type="scientific">Aquisphaera giovannonii</name>
    <dbReference type="NCBI Taxonomy" id="406548"/>
    <lineage>
        <taxon>Bacteria</taxon>
        <taxon>Pseudomonadati</taxon>
        <taxon>Planctomycetota</taxon>
        <taxon>Planctomycetia</taxon>
        <taxon>Isosphaerales</taxon>
        <taxon>Isosphaeraceae</taxon>
        <taxon>Aquisphaera</taxon>
    </lineage>
</organism>
<gene>
    <name evidence="2" type="ORF">OJF2_09600</name>
</gene>
<dbReference type="EMBL" id="CP042997">
    <property type="protein sequence ID" value="QEH32483.1"/>
    <property type="molecule type" value="Genomic_DNA"/>
</dbReference>
<proteinExistence type="predicted"/>
<evidence type="ECO:0000256" key="1">
    <source>
        <dbReference type="SAM" id="Phobius"/>
    </source>
</evidence>
<evidence type="ECO:0000313" key="3">
    <source>
        <dbReference type="Proteomes" id="UP000324233"/>
    </source>
</evidence>
<dbReference type="Proteomes" id="UP000324233">
    <property type="component" value="Chromosome"/>
</dbReference>
<name>A0A5B9VVV7_9BACT</name>
<reference evidence="2 3" key="1">
    <citation type="submission" date="2019-08" db="EMBL/GenBank/DDBJ databases">
        <title>Deep-cultivation of Planctomycetes and their phenomic and genomic characterization uncovers novel biology.</title>
        <authorList>
            <person name="Wiegand S."/>
            <person name="Jogler M."/>
            <person name="Boedeker C."/>
            <person name="Pinto D."/>
            <person name="Vollmers J."/>
            <person name="Rivas-Marin E."/>
            <person name="Kohn T."/>
            <person name="Peeters S.H."/>
            <person name="Heuer A."/>
            <person name="Rast P."/>
            <person name="Oberbeckmann S."/>
            <person name="Bunk B."/>
            <person name="Jeske O."/>
            <person name="Meyerdierks A."/>
            <person name="Storesund J.E."/>
            <person name="Kallscheuer N."/>
            <person name="Luecker S."/>
            <person name="Lage O.M."/>
            <person name="Pohl T."/>
            <person name="Merkel B.J."/>
            <person name="Hornburger P."/>
            <person name="Mueller R.-W."/>
            <person name="Bruemmer F."/>
            <person name="Labrenz M."/>
            <person name="Spormann A.M."/>
            <person name="Op den Camp H."/>
            <person name="Overmann J."/>
            <person name="Amann R."/>
            <person name="Jetten M.S.M."/>
            <person name="Mascher T."/>
            <person name="Medema M.H."/>
            <person name="Devos D.P."/>
            <person name="Kaster A.-K."/>
            <person name="Ovreas L."/>
            <person name="Rohde M."/>
            <person name="Galperin M.Y."/>
            <person name="Jogler C."/>
        </authorList>
    </citation>
    <scope>NUCLEOTIDE SEQUENCE [LARGE SCALE GENOMIC DNA]</scope>
    <source>
        <strain evidence="2 3">OJF2</strain>
    </source>
</reference>
<protein>
    <submittedName>
        <fullName evidence="2">Uncharacterized protein</fullName>
    </submittedName>
</protein>
<feature type="transmembrane region" description="Helical" evidence="1">
    <location>
        <begin position="75"/>
        <end position="94"/>
    </location>
</feature>
<keyword evidence="1" id="KW-1133">Transmembrane helix</keyword>
<sequence>MVDPELELRQARSRRPRRPPWRPMGFPWRSTLFAGLFSVAFLAVAPTVAFRGIDILVPGIWSVSPIAPSAFSTRGVLDAILASALFSALALTATMAQLQWGWPDRAVALLAFPAAWAVVLPSALADMPSWPAWLTLGTLAALAFDLHWLIFCGAREALD</sequence>
<dbReference type="RefSeq" id="WP_148591699.1">
    <property type="nucleotide sequence ID" value="NZ_CP042997.1"/>
</dbReference>
<dbReference type="KEGG" id="agv:OJF2_09600"/>
<dbReference type="AlphaFoldDB" id="A0A5B9VVV7"/>
<feature type="transmembrane region" description="Helical" evidence="1">
    <location>
        <begin position="106"/>
        <end position="124"/>
    </location>
</feature>
<keyword evidence="3" id="KW-1185">Reference proteome</keyword>
<evidence type="ECO:0000313" key="2">
    <source>
        <dbReference type="EMBL" id="QEH32483.1"/>
    </source>
</evidence>
<keyword evidence="1" id="KW-0812">Transmembrane</keyword>
<keyword evidence="1" id="KW-0472">Membrane</keyword>